<comment type="caution">
    <text evidence="2">The sequence shown here is derived from an EMBL/GenBank/DDBJ whole genome shotgun (WGS) entry which is preliminary data.</text>
</comment>
<keyword evidence="1" id="KW-0732">Signal</keyword>
<dbReference type="STRING" id="40998.A0A2P8AJ02"/>
<dbReference type="Proteomes" id="UP000243723">
    <property type="component" value="Unassembled WGS sequence"/>
</dbReference>
<sequence>MPSVIKSTLLLLALRLSTAVAQDNTCQSFGIDFQDEGSYFQNISSPDPFTFVSVFEGCQPDYAQNLLVDPQGDEVLCSDTSLTPSDVNQVSTCPTLKNQLVTGEWSVLIISNNGNGTPIAYERDLYLTVGVPTTITETPTVTITATADAIVNSTVTVSEVDTEFATSTVTAPRFIDSHTVTEHPRTVVTSTKTFGTISKTAHTAVPTYVTVTETASCSIPEQKTDSPCKFTPTLVAAAAMMTDAPAPPAPRFRPVYERRSDGKAVPKGRVVPVDRAQRVKERKERLAAARGVQKRSPDSATVTVTDQNTADYPTVTSTVATGTSTMTITSIASATTTVIQTETVFRGWSRLPAVTVTAPTKTLTRWRFTIVRETVATRTHSPTMSMTESLYPSESACKAHGGSM</sequence>
<accession>A0A2P8AJ02</accession>
<evidence type="ECO:0000313" key="3">
    <source>
        <dbReference type="Proteomes" id="UP000243723"/>
    </source>
</evidence>
<proteinExistence type="predicted"/>
<name>A0A2P8AJ02_9PEZI</name>
<evidence type="ECO:0000313" key="2">
    <source>
        <dbReference type="EMBL" id="PSK60453.1"/>
    </source>
</evidence>
<feature type="chain" id="PRO_5015173842" evidence="1">
    <location>
        <begin position="22"/>
        <end position="404"/>
    </location>
</feature>
<dbReference type="AlphaFoldDB" id="A0A2P8AJ02"/>
<dbReference type="EMBL" id="NHZQ01000003">
    <property type="protein sequence ID" value="PSK60453.1"/>
    <property type="molecule type" value="Genomic_DNA"/>
</dbReference>
<evidence type="ECO:0000256" key="1">
    <source>
        <dbReference type="SAM" id="SignalP"/>
    </source>
</evidence>
<protein>
    <submittedName>
        <fullName evidence="2">Uncharacterized protein</fullName>
    </submittedName>
</protein>
<organism evidence="2 3">
    <name type="scientific">Elsinoe australis</name>
    <dbReference type="NCBI Taxonomy" id="40998"/>
    <lineage>
        <taxon>Eukaryota</taxon>
        <taxon>Fungi</taxon>
        <taxon>Dikarya</taxon>
        <taxon>Ascomycota</taxon>
        <taxon>Pezizomycotina</taxon>
        <taxon>Dothideomycetes</taxon>
        <taxon>Dothideomycetidae</taxon>
        <taxon>Myriangiales</taxon>
        <taxon>Elsinoaceae</taxon>
        <taxon>Elsinoe</taxon>
    </lineage>
</organism>
<reference evidence="2 3" key="1">
    <citation type="submission" date="2017-05" db="EMBL/GenBank/DDBJ databases">
        <title>Draft genome sequence of Elsinoe australis.</title>
        <authorList>
            <person name="Cheng Q."/>
        </authorList>
    </citation>
    <scope>NUCLEOTIDE SEQUENCE [LARGE SCALE GENOMIC DNA]</scope>
    <source>
        <strain evidence="2 3">NL1</strain>
    </source>
</reference>
<feature type="signal peptide" evidence="1">
    <location>
        <begin position="1"/>
        <end position="21"/>
    </location>
</feature>
<gene>
    <name evidence="2" type="ORF">B9Z65_603</name>
</gene>
<dbReference type="OrthoDB" id="3937708at2759"/>
<keyword evidence="3" id="KW-1185">Reference proteome</keyword>